<reference evidence="3 4" key="1">
    <citation type="submission" date="2016-11" db="EMBL/GenBank/DDBJ databases">
        <authorList>
            <person name="Jaros S."/>
            <person name="Januszkiewicz K."/>
            <person name="Wedrychowicz H."/>
        </authorList>
    </citation>
    <scope>NUCLEOTIDE SEQUENCE [LARGE SCALE GENOMIC DNA]</scope>
    <source>
        <strain evidence="3 4">DSM 15930</strain>
    </source>
</reference>
<keyword evidence="1" id="KW-0732">Signal</keyword>
<dbReference type="Pfam" id="PF26182">
    <property type="entry name" value="Ig_NUP210_5th"/>
    <property type="match status" value="1"/>
</dbReference>
<evidence type="ECO:0000259" key="2">
    <source>
        <dbReference type="SMART" id="SM00635"/>
    </source>
</evidence>
<name>A0A1M7IAL8_9FIRM</name>
<proteinExistence type="predicted"/>
<evidence type="ECO:0000313" key="4">
    <source>
        <dbReference type="Proteomes" id="UP000184038"/>
    </source>
</evidence>
<dbReference type="InterPro" id="IPR008964">
    <property type="entry name" value="Invasin/intimin_cell_adhesion"/>
</dbReference>
<accession>A0A1M7IAL8</accession>
<dbReference type="EMBL" id="FRCP01000009">
    <property type="protein sequence ID" value="SHM37812.1"/>
    <property type="molecule type" value="Genomic_DNA"/>
</dbReference>
<feature type="signal peptide" evidence="1">
    <location>
        <begin position="1"/>
        <end position="18"/>
    </location>
</feature>
<gene>
    <name evidence="3" type="ORF">SAMN02746066_01762</name>
</gene>
<feature type="chain" id="PRO_5012748648" evidence="1">
    <location>
        <begin position="19"/>
        <end position="265"/>
    </location>
</feature>
<keyword evidence="4" id="KW-1185">Reference proteome</keyword>
<evidence type="ECO:0000313" key="3">
    <source>
        <dbReference type="EMBL" id="SHM37812.1"/>
    </source>
</evidence>
<dbReference type="STRING" id="1120996.SAMN02746066_01762"/>
<dbReference type="Pfam" id="PF02368">
    <property type="entry name" value="Big_2"/>
    <property type="match status" value="1"/>
</dbReference>
<protein>
    <submittedName>
        <fullName evidence="3">Ig-like domain (Group 2)</fullName>
    </submittedName>
</protein>
<sequence length="265" mass="29221">MFLLVLITLTITPRAVQASDYTLAVGNKKQLHVSTNKKITWYSSDTNVATVSKTGLVKCTGAGYVLIVAEYGNSTRSWLIKVIYAEEEIVYEYDISSPKGLPKKQTVYVGDKTTLKLNGIEGKAIWKTSNTAVATINKSGIITAKKKGTCTITAKVNKKSYTCKLTVKNRTLSVNKKSLKMKVGETKKIIITLTSNDTVMYTTGDASDTLGRYESIYEPLIDIEFGEWKGNDLPLIITANESGEDYIYISTENSKEELIVAVIIE</sequence>
<evidence type="ECO:0000256" key="1">
    <source>
        <dbReference type="SAM" id="SignalP"/>
    </source>
</evidence>
<dbReference type="SUPFAM" id="SSF49373">
    <property type="entry name" value="Invasin/intimin cell-adhesion fragments"/>
    <property type="match status" value="2"/>
</dbReference>
<dbReference type="Proteomes" id="UP000184038">
    <property type="component" value="Unassembled WGS sequence"/>
</dbReference>
<dbReference type="AlphaFoldDB" id="A0A1M7IAL8"/>
<dbReference type="InterPro" id="IPR003343">
    <property type="entry name" value="Big_2"/>
</dbReference>
<feature type="domain" description="BIG2" evidence="2">
    <location>
        <begin position="5"/>
        <end position="81"/>
    </location>
</feature>
<dbReference type="Gene3D" id="2.60.40.1080">
    <property type="match status" value="2"/>
</dbReference>
<organism evidence="3 4">
    <name type="scientific">Anaerosporobacter mobilis DSM 15930</name>
    <dbReference type="NCBI Taxonomy" id="1120996"/>
    <lineage>
        <taxon>Bacteria</taxon>
        <taxon>Bacillati</taxon>
        <taxon>Bacillota</taxon>
        <taxon>Clostridia</taxon>
        <taxon>Lachnospirales</taxon>
        <taxon>Lachnospiraceae</taxon>
        <taxon>Anaerosporobacter</taxon>
    </lineage>
</organism>
<feature type="domain" description="BIG2" evidence="2">
    <location>
        <begin position="94"/>
        <end position="166"/>
    </location>
</feature>
<dbReference type="SMART" id="SM00635">
    <property type="entry name" value="BID_2"/>
    <property type="match status" value="2"/>
</dbReference>